<feature type="transmembrane region" description="Helical" evidence="1">
    <location>
        <begin position="84"/>
        <end position="103"/>
    </location>
</feature>
<reference evidence="2 3" key="1">
    <citation type="journal article" date="2014" name="Int. J. Syst. Evol. Microbiol.">
        <title>Complete genome sequence of Corynebacterium casei LMG S-19264T (=DSM 44701T), isolated from a smear-ripened cheese.</title>
        <authorList>
            <consortium name="US DOE Joint Genome Institute (JGI-PGF)"/>
            <person name="Walter F."/>
            <person name="Albersmeier A."/>
            <person name="Kalinowski J."/>
            <person name="Ruckert C."/>
        </authorList>
    </citation>
    <scope>NUCLEOTIDE SEQUENCE [LARGE SCALE GENOMIC DNA]</scope>
    <source>
        <strain evidence="2 3">CGMCC 1.12925</strain>
    </source>
</reference>
<keyword evidence="1" id="KW-0472">Membrane</keyword>
<evidence type="ECO:0000313" key="3">
    <source>
        <dbReference type="Proteomes" id="UP000599688"/>
    </source>
</evidence>
<dbReference type="InterPro" id="IPR025962">
    <property type="entry name" value="SdpI/YhfL"/>
</dbReference>
<organism evidence="2 3">
    <name type="scientific">Psychroflexus salis</name>
    <dbReference type="NCBI Taxonomy" id="1526574"/>
    <lineage>
        <taxon>Bacteria</taxon>
        <taxon>Pseudomonadati</taxon>
        <taxon>Bacteroidota</taxon>
        <taxon>Flavobacteriia</taxon>
        <taxon>Flavobacteriales</taxon>
        <taxon>Flavobacteriaceae</taxon>
        <taxon>Psychroflexus</taxon>
    </lineage>
</organism>
<protein>
    <submittedName>
        <fullName evidence="2">Membrane protein</fullName>
    </submittedName>
</protein>
<gene>
    <name evidence="2" type="ORF">GCM10010831_22570</name>
</gene>
<evidence type="ECO:0000256" key="1">
    <source>
        <dbReference type="SAM" id="Phobius"/>
    </source>
</evidence>
<keyword evidence="3" id="KW-1185">Reference proteome</keyword>
<dbReference type="EMBL" id="BMGL01000013">
    <property type="protein sequence ID" value="GGE20986.1"/>
    <property type="molecule type" value="Genomic_DNA"/>
</dbReference>
<proteinExistence type="predicted"/>
<keyword evidence="1" id="KW-1133">Transmembrane helix</keyword>
<name>A0A917EBC3_9FLAO</name>
<evidence type="ECO:0000313" key="2">
    <source>
        <dbReference type="EMBL" id="GGE20986.1"/>
    </source>
</evidence>
<dbReference type="AlphaFoldDB" id="A0A917EBC3"/>
<keyword evidence="1" id="KW-0812">Transmembrane</keyword>
<feature type="transmembrane region" description="Helical" evidence="1">
    <location>
        <begin position="6"/>
        <end position="26"/>
    </location>
</feature>
<dbReference type="Pfam" id="PF13630">
    <property type="entry name" value="SdpI"/>
    <property type="match status" value="1"/>
</dbReference>
<comment type="caution">
    <text evidence="2">The sequence shown here is derived from an EMBL/GenBank/DDBJ whole genome shotgun (WGS) entry which is preliminary data.</text>
</comment>
<accession>A0A917EBC3</accession>
<sequence>MYSLNPIFIIGITTGPILLISGFIMLKKPPKKINEFYGYRTKRAMKDKASWDFAQQFSSKQLIISGFWYTLSALPFLFFDVEQITGFIVSMLILAVFIGYPVYTTEKALKEKF</sequence>
<dbReference type="RefSeq" id="WP_188406968.1">
    <property type="nucleotide sequence ID" value="NZ_BMGL01000013.1"/>
</dbReference>
<dbReference type="Proteomes" id="UP000599688">
    <property type="component" value="Unassembled WGS sequence"/>
</dbReference>
<feature type="transmembrane region" description="Helical" evidence="1">
    <location>
        <begin position="62"/>
        <end position="78"/>
    </location>
</feature>